<reference evidence="2 3" key="1">
    <citation type="submission" date="2021-05" db="EMBL/GenBank/DDBJ databases">
        <title>Molecular characterization for Shewanella algae harboring chromosomal blaOXA-55-like strains isolated from clinical and environment sample.</title>
        <authorList>
            <person name="Ohama Y."/>
            <person name="Aoki K."/>
            <person name="Harada S."/>
            <person name="Moriya K."/>
            <person name="Ishii Y."/>
            <person name="Tateda K."/>
        </authorList>
    </citation>
    <scope>NUCLEOTIDE SEQUENCE [LARGE SCALE GENOMIC DNA]</scope>
    <source>
        <strain evidence="2 3">MBTL60-118</strain>
    </source>
</reference>
<accession>A0ABQ4P0C1</accession>
<organism evidence="2 3">
    <name type="scientific">Shewanella colwelliana</name>
    <name type="common">Alteromonas colwelliana</name>
    <dbReference type="NCBI Taxonomy" id="23"/>
    <lineage>
        <taxon>Bacteria</taxon>
        <taxon>Pseudomonadati</taxon>
        <taxon>Pseudomonadota</taxon>
        <taxon>Gammaproteobacteria</taxon>
        <taxon>Alteromonadales</taxon>
        <taxon>Shewanellaceae</taxon>
        <taxon>Shewanella</taxon>
    </lineage>
</organism>
<protein>
    <submittedName>
        <fullName evidence="2">Uncharacterized protein</fullName>
    </submittedName>
</protein>
<sequence>MGYLRSFGSATTAPTYSSNSIGTPRWSGLHESEFTEVLVEQLREFIRFEAKIQGHNDSAQKRIGENAEFFDEAFLGGWPQRLWCESYHKGIKEQREPTEIPNWDEVWPSMPI</sequence>
<proteinExistence type="predicted"/>
<feature type="compositionally biased region" description="Polar residues" evidence="1">
    <location>
        <begin position="8"/>
        <end position="22"/>
    </location>
</feature>
<comment type="caution">
    <text evidence="2">The sequence shown here is derived from an EMBL/GenBank/DDBJ whole genome shotgun (WGS) entry which is preliminary data.</text>
</comment>
<gene>
    <name evidence="2" type="ORF">TUM3794_20020</name>
</gene>
<dbReference type="Proteomes" id="UP000773469">
    <property type="component" value="Unassembled WGS sequence"/>
</dbReference>
<dbReference type="EMBL" id="BPEU01000013">
    <property type="protein sequence ID" value="GIU40921.1"/>
    <property type="molecule type" value="Genomic_DNA"/>
</dbReference>
<evidence type="ECO:0000256" key="1">
    <source>
        <dbReference type="SAM" id="MobiDB-lite"/>
    </source>
</evidence>
<evidence type="ECO:0000313" key="3">
    <source>
        <dbReference type="Proteomes" id="UP000773469"/>
    </source>
</evidence>
<name>A0ABQ4P0C1_SHECO</name>
<evidence type="ECO:0000313" key="2">
    <source>
        <dbReference type="EMBL" id="GIU40921.1"/>
    </source>
</evidence>
<feature type="region of interest" description="Disordered" evidence="1">
    <location>
        <begin position="1"/>
        <end position="25"/>
    </location>
</feature>
<keyword evidence="3" id="KW-1185">Reference proteome</keyword>